<protein>
    <submittedName>
        <fullName evidence="11">Peptidoglycan-binding protein</fullName>
    </submittedName>
</protein>
<dbReference type="SMART" id="SM00631">
    <property type="entry name" value="Zn_pept"/>
    <property type="match status" value="1"/>
</dbReference>
<evidence type="ECO:0000313" key="11">
    <source>
        <dbReference type="EMBL" id="UOQ87045.1"/>
    </source>
</evidence>
<dbReference type="InterPro" id="IPR034274">
    <property type="entry name" value="ENP1_M14_CPD"/>
</dbReference>
<comment type="cofactor">
    <cofactor evidence="1">
        <name>Zn(2+)</name>
        <dbReference type="ChEBI" id="CHEBI:29105"/>
    </cofactor>
</comment>
<reference evidence="11 12" key="1">
    <citation type="submission" date="2022-04" db="EMBL/GenBank/DDBJ databases">
        <title>Gracilibacillus sp. isolated from saltern.</title>
        <authorList>
            <person name="Won M."/>
            <person name="Lee C.-M."/>
            <person name="Woen H.-Y."/>
            <person name="Kwon S.-W."/>
        </authorList>
    </citation>
    <scope>NUCLEOTIDE SEQUENCE [LARGE SCALE GENOMIC DNA]</scope>
    <source>
        <strain evidence="11 12">SSPM10-3</strain>
    </source>
</reference>
<feature type="chain" id="PRO_5045503824" evidence="9">
    <location>
        <begin position="26"/>
        <end position="1051"/>
    </location>
</feature>
<dbReference type="PROSITE" id="PS52035">
    <property type="entry name" value="PEPTIDASE_M14"/>
    <property type="match status" value="1"/>
</dbReference>
<evidence type="ECO:0000313" key="12">
    <source>
        <dbReference type="Proteomes" id="UP000831537"/>
    </source>
</evidence>
<dbReference type="Gene3D" id="3.40.630.10">
    <property type="entry name" value="Zn peptidases"/>
    <property type="match status" value="1"/>
</dbReference>
<feature type="signal peptide" evidence="9">
    <location>
        <begin position="1"/>
        <end position="25"/>
    </location>
</feature>
<evidence type="ECO:0000256" key="2">
    <source>
        <dbReference type="ARBA" id="ARBA00005988"/>
    </source>
</evidence>
<name>A0ABY4GSC4_9BACI</name>
<dbReference type="InterPro" id="IPR057246">
    <property type="entry name" value="CARBOXYPEPT_ZN_1"/>
</dbReference>
<sequence>MIKMSGKIPCFIVLLVVTIPISVFAADANESSNHTYAVSTESVELSIGDSSELVLELKKQLAIIGFKVSNHPNQDYGPKTASMVRSFQKYYGLEETGVASEDTFKKIDTILSSPLQVGKSNQATLELKTDLEKIGFTVSDTPNQDYGPKTARTVEAFQKKYGLTVNGIGDEITLNKIQEVLEMPMQNGLYRQDVLELKVKLAKLGFEVSENPTPQFGPKTEATVKQFQSYYGLNVTGVVGEATLLKVDKILASPLQLGNSNPETLHLKQDLEKLGFIVSDSPNEDFGRKTAITVEAFQAKYGLTVNGIADEVTLAKIQEVLEMPMQYGLYRQDVLEMKLQLAKFGFEVSNNPTPQFGPKTEDTVKEFQQYYGLDADGVVGKETLDKINEMNNSQYQPWNSSNQILAFKKDLAKIGFVVSDQPNNDYGRKTAEIVKEFQQKYGLVVNGIGDEVTRTKVQEVLEMPMQYGLYRQDVKEMKIKIAKLGFVVSNNPTPQFGAKTEIVVKQFQRYYGLSATGIMDDKTLNKINDNYGTILQYGNSHNQVLDMKQDLAKLGFKITSNPSTYFGPKTENLVEEFQQYYGLKVNGIVDDVTLNKIHSILSSDIMIWNSNDKILQFKIKLEKLGFKVSNQPNQDFGSKTEQVVKAFQQYYNLRVNGIGDPVTLQRLDEILKNSLQVGDSHKNLINIKNDLARAGFKISNHPNSDFGPKTEEEVKAFQEYYGLRVNGLLDDVTLITLERVVNNELTRNVPLLVNGAQTYSYQDLQGDINDFNFYYPNLVKTVNIGRSVDGRNIYAMKLGNGNKEIFINGSHHAREHMTTNIIMKMIDEYAKAYVGNKRFSGYNVRKLLNEFSIWFVPMVNPDGVMLVQDGAYSAKSPQRVISINNGSRDFSAWKANIRGVDLNRQYPYLWNTITDNLSSPGYAFYKGRAPLTEPEVQAVYDFTNDHNFLAAVAYHSSGQLIYTRYGFTPHTRNITKGVQRITGYTPIDLQNSVSGGGYTDWFLADKRKPAITIEISQYVGERPVPLGNWDSIWSKQRSIGLYLLDYADENL</sequence>
<dbReference type="CDD" id="cd06229">
    <property type="entry name" value="M14_Endopeptidase_I"/>
    <property type="match status" value="1"/>
</dbReference>
<feature type="active site" description="Proton donor/acceptor" evidence="8">
    <location>
        <position position="1014"/>
    </location>
</feature>
<keyword evidence="6" id="KW-0862">Zinc</keyword>
<evidence type="ECO:0000256" key="9">
    <source>
        <dbReference type="SAM" id="SignalP"/>
    </source>
</evidence>
<dbReference type="SUPFAM" id="SSF53187">
    <property type="entry name" value="Zn-dependent exopeptidases"/>
    <property type="match status" value="1"/>
</dbReference>
<evidence type="ECO:0000256" key="6">
    <source>
        <dbReference type="ARBA" id="ARBA00022833"/>
    </source>
</evidence>
<keyword evidence="9" id="KW-0732">Signal</keyword>
<dbReference type="EMBL" id="CP095071">
    <property type="protein sequence ID" value="UOQ87045.1"/>
    <property type="molecule type" value="Genomic_DNA"/>
</dbReference>
<dbReference type="InterPro" id="IPR002477">
    <property type="entry name" value="Peptidoglycan-bd-like"/>
</dbReference>
<dbReference type="InterPro" id="IPR036366">
    <property type="entry name" value="PGBDSf"/>
</dbReference>
<keyword evidence="5" id="KW-0378">Hydrolase</keyword>
<evidence type="ECO:0000256" key="1">
    <source>
        <dbReference type="ARBA" id="ARBA00001947"/>
    </source>
</evidence>
<evidence type="ECO:0000259" key="10">
    <source>
        <dbReference type="PROSITE" id="PS52035"/>
    </source>
</evidence>
<feature type="domain" description="Peptidase M14" evidence="10">
    <location>
        <begin position="757"/>
        <end position="1047"/>
    </location>
</feature>
<evidence type="ECO:0000256" key="7">
    <source>
        <dbReference type="ARBA" id="ARBA00023049"/>
    </source>
</evidence>
<dbReference type="Pfam" id="PF00246">
    <property type="entry name" value="Peptidase_M14"/>
    <property type="match status" value="1"/>
</dbReference>
<organism evidence="11 12">
    <name type="scientific">Gracilibacillus salinarum</name>
    <dbReference type="NCBI Taxonomy" id="2932255"/>
    <lineage>
        <taxon>Bacteria</taxon>
        <taxon>Bacillati</taxon>
        <taxon>Bacillota</taxon>
        <taxon>Bacilli</taxon>
        <taxon>Bacillales</taxon>
        <taxon>Bacillaceae</taxon>
        <taxon>Gracilibacillus</taxon>
    </lineage>
</organism>
<dbReference type="SUPFAM" id="SSF47090">
    <property type="entry name" value="PGBD-like"/>
    <property type="match status" value="10"/>
</dbReference>
<accession>A0ABY4GSC4</accession>
<keyword evidence="4" id="KW-0479">Metal-binding</keyword>
<dbReference type="RefSeq" id="WP_244747487.1">
    <property type="nucleotide sequence ID" value="NZ_CP095071.1"/>
</dbReference>
<dbReference type="InterPro" id="IPR000834">
    <property type="entry name" value="Peptidase_M14"/>
</dbReference>
<evidence type="ECO:0000256" key="3">
    <source>
        <dbReference type="ARBA" id="ARBA00022670"/>
    </source>
</evidence>
<comment type="similarity">
    <text evidence="2 8">Belongs to the peptidase M14 family.</text>
</comment>
<dbReference type="Pfam" id="PF01471">
    <property type="entry name" value="PG_binding_1"/>
    <property type="match status" value="10"/>
</dbReference>
<proteinExistence type="inferred from homology"/>
<dbReference type="PANTHER" id="PTHR11705">
    <property type="entry name" value="PROTEASE FAMILY M14 CARBOXYPEPTIDASE A,B"/>
    <property type="match status" value="1"/>
</dbReference>
<evidence type="ECO:0000256" key="8">
    <source>
        <dbReference type="PROSITE-ProRule" id="PRU01379"/>
    </source>
</evidence>
<evidence type="ECO:0000256" key="4">
    <source>
        <dbReference type="ARBA" id="ARBA00022723"/>
    </source>
</evidence>
<gene>
    <name evidence="11" type="ORF">MUN87_09255</name>
</gene>
<keyword evidence="7" id="KW-0482">Metalloprotease</keyword>
<dbReference type="PANTHER" id="PTHR11705:SF143">
    <property type="entry name" value="SLL0236 PROTEIN"/>
    <property type="match status" value="1"/>
</dbReference>
<evidence type="ECO:0000256" key="5">
    <source>
        <dbReference type="ARBA" id="ARBA00022801"/>
    </source>
</evidence>
<keyword evidence="12" id="KW-1185">Reference proteome</keyword>
<dbReference type="PROSITE" id="PS00132">
    <property type="entry name" value="CARBOXYPEPT_ZN_1"/>
    <property type="match status" value="1"/>
</dbReference>
<dbReference type="Proteomes" id="UP000831537">
    <property type="component" value="Chromosome"/>
</dbReference>
<dbReference type="Gene3D" id="1.10.101.10">
    <property type="entry name" value="PGBD-like superfamily/PGBD"/>
    <property type="match status" value="10"/>
</dbReference>
<dbReference type="InterPro" id="IPR036365">
    <property type="entry name" value="PGBD-like_sf"/>
</dbReference>
<keyword evidence="3" id="KW-0645">Protease</keyword>
<dbReference type="PRINTS" id="PR00765">
    <property type="entry name" value="CRBOXYPTASEA"/>
</dbReference>